<protein>
    <submittedName>
        <fullName evidence="3">Uncharacterized SAM-binding protein YcdF (DUF218 family)</fullName>
    </submittedName>
</protein>
<dbReference type="InterPro" id="IPR014729">
    <property type="entry name" value="Rossmann-like_a/b/a_fold"/>
</dbReference>
<dbReference type="PANTHER" id="PTHR30336">
    <property type="entry name" value="INNER MEMBRANE PROTEIN, PROBABLE PERMEASE"/>
    <property type="match status" value="1"/>
</dbReference>
<dbReference type="OrthoDB" id="9809813at2"/>
<keyword evidence="4" id="KW-1185">Reference proteome</keyword>
<dbReference type="PANTHER" id="PTHR30336:SF4">
    <property type="entry name" value="ENVELOPE BIOGENESIS FACTOR ELYC"/>
    <property type="match status" value="1"/>
</dbReference>
<dbReference type="GO" id="GO:0005886">
    <property type="term" value="C:plasma membrane"/>
    <property type="evidence" value="ECO:0007669"/>
    <property type="project" value="TreeGrafter"/>
</dbReference>
<gene>
    <name evidence="3" type="ORF">C7446_2388</name>
</gene>
<sequence>MPDWIQHLVLPPGGLLVAILLGIVLCRRWPVAGRNIALAATLVLWLLSTNRVSSWLMQPLENSVPIASTQQWERAGAIVVLGGGRLFGQPQLNGRDDVAPMALQRLADAARIHRLTGLPILTSGGGGQRGTDDPPEGDLMAWRLEHSFGVPTRWREIRSHNTIENAEYSARILKQADIDTVILATSAWHMPRAARNFRHQGLKVLAAPTGYTARAGYGPSSFIPNVRALRYSFWALHEYLGLLAGR</sequence>
<evidence type="ECO:0000313" key="3">
    <source>
        <dbReference type="EMBL" id="RKR02667.1"/>
    </source>
</evidence>
<reference evidence="3 4" key="1">
    <citation type="submission" date="2018-10" db="EMBL/GenBank/DDBJ databases">
        <title>Genomic Encyclopedia of Type Strains, Phase IV (KMG-IV): sequencing the most valuable type-strain genomes for metagenomic binning, comparative biology and taxonomic classification.</title>
        <authorList>
            <person name="Goeker M."/>
        </authorList>
    </citation>
    <scope>NUCLEOTIDE SEQUENCE [LARGE SCALE GENOMIC DNA]</scope>
    <source>
        <strain evidence="3 4">DSM 23229</strain>
    </source>
</reference>
<comment type="caution">
    <text evidence="3">The sequence shown here is derived from an EMBL/GenBank/DDBJ whole genome shotgun (WGS) entry which is preliminary data.</text>
</comment>
<evidence type="ECO:0000256" key="1">
    <source>
        <dbReference type="SAM" id="Phobius"/>
    </source>
</evidence>
<dbReference type="CDD" id="cd06259">
    <property type="entry name" value="YdcF-like"/>
    <property type="match status" value="1"/>
</dbReference>
<feature type="transmembrane region" description="Helical" evidence="1">
    <location>
        <begin position="7"/>
        <end position="25"/>
    </location>
</feature>
<dbReference type="InterPro" id="IPR003848">
    <property type="entry name" value="DUF218"/>
</dbReference>
<keyword evidence="1" id="KW-0472">Membrane</keyword>
<dbReference type="InterPro" id="IPR051599">
    <property type="entry name" value="Cell_Envelope_Assoc"/>
</dbReference>
<dbReference type="Gene3D" id="3.40.50.620">
    <property type="entry name" value="HUPs"/>
    <property type="match status" value="1"/>
</dbReference>
<dbReference type="RefSeq" id="WP_121173295.1">
    <property type="nucleotide sequence ID" value="NZ_RBIN01000006.1"/>
</dbReference>
<dbReference type="EMBL" id="RBIN01000006">
    <property type="protein sequence ID" value="RKR02667.1"/>
    <property type="molecule type" value="Genomic_DNA"/>
</dbReference>
<feature type="transmembrane region" description="Helical" evidence="1">
    <location>
        <begin position="31"/>
        <end position="48"/>
    </location>
</feature>
<evidence type="ECO:0000313" key="4">
    <source>
        <dbReference type="Proteomes" id="UP000281975"/>
    </source>
</evidence>
<accession>A0A420WVT9</accession>
<feature type="domain" description="DUF218" evidence="2">
    <location>
        <begin position="77"/>
        <end position="241"/>
    </location>
</feature>
<dbReference type="Proteomes" id="UP000281975">
    <property type="component" value="Unassembled WGS sequence"/>
</dbReference>
<keyword evidence="1" id="KW-1133">Transmembrane helix</keyword>
<keyword evidence="1" id="KW-0812">Transmembrane</keyword>
<dbReference type="AlphaFoldDB" id="A0A420WVT9"/>
<evidence type="ECO:0000259" key="2">
    <source>
        <dbReference type="Pfam" id="PF02698"/>
    </source>
</evidence>
<dbReference type="Pfam" id="PF02698">
    <property type="entry name" value="DUF218"/>
    <property type="match status" value="1"/>
</dbReference>
<dbReference type="GO" id="GO:0000270">
    <property type="term" value="P:peptidoglycan metabolic process"/>
    <property type="evidence" value="ECO:0007669"/>
    <property type="project" value="TreeGrafter"/>
</dbReference>
<organism evidence="3 4">
    <name type="scientific">Kushneria sinocarnis</name>
    <dbReference type="NCBI Taxonomy" id="595502"/>
    <lineage>
        <taxon>Bacteria</taxon>
        <taxon>Pseudomonadati</taxon>
        <taxon>Pseudomonadota</taxon>
        <taxon>Gammaproteobacteria</taxon>
        <taxon>Oceanospirillales</taxon>
        <taxon>Halomonadaceae</taxon>
        <taxon>Kushneria</taxon>
    </lineage>
</organism>
<proteinExistence type="predicted"/>
<name>A0A420WVT9_9GAMM</name>
<dbReference type="GO" id="GO:0043164">
    <property type="term" value="P:Gram-negative-bacterium-type cell wall biogenesis"/>
    <property type="evidence" value="ECO:0007669"/>
    <property type="project" value="TreeGrafter"/>
</dbReference>